<accession>A0A8E2AUF5</accession>
<dbReference type="AlphaFoldDB" id="A0A8E2AUF5"/>
<organism evidence="2 3">
    <name type="scientific">Obba rivulosa</name>
    <dbReference type="NCBI Taxonomy" id="1052685"/>
    <lineage>
        <taxon>Eukaryota</taxon>
        <taxon>Fungi</taxon>
        <taxon>Dikarya</taxon>
        <taxon>Basidiomycota</taxon>
        <taxon>Agaricomycotina</taxon>
        <taxon>Agaricomycetes</taxon>
        <taxon>Polyporales</taxon>
        <taxon>Gelatoporiaceae</taxon>
        <taxon>Obba</taxon>
    </lineage>
</organism>
<name>A0A8E2AUF5_9APHY</name>
<proteinExistence type="predicted"/>
<dbReference type="Proteomes" id="UP000250043">
    <property type="component" value="Unassembled WGS sequence"/>
</dbReference>
<keyword evidence="1" id="KW-0812">Transmembrane</keyword>
<evidence type="ECO:0000313" key="3">
    <source>
        <dbReference type="Proteomes" id="UP000250043"/>
    </source>
</evidence>
<keyword evidence="1" id="KW-1133">Transmembrane helix</keyword>
<dbReference type="OrthoDB" id="10054429at2759"/>
<feature type="transmembrane region" description="Helical" evidence="1">
    <location>
        <begin position="62"/>
        <end position="81"/>
    </location>
</feature>
<reference evidence="2 3" key="1">
    <citation type="submission" date="2016-07" db="EMBL/GenBank/DDBJ databases">
        <title>Draft genome of the white-rot fungus Obba rivulosa 3A-2.</title>
        <authorList>
            <consortium name="DOE Joint Genome Institute"/>
            <person name="Miettinen O."/>
            <person name="Riley R."/>
            <person name="Acob R."/>
            <person name="Barry K."/>
            <person name="Cullen D."/>
            <person name="De Vries R."/>
            <person name="Hainaut M."/>
            <person name="Hatakka A."/>
            <person name="Henrissat B."/>
            <person name="Hilden K."/>
            <person name="Kuo R."/>
            <person name="Labutti K."/>
            <person name="Lipzen A."/>
            <person name="Makela M.R."/>
            <person name="Sandor L."/>
            <person name="Spatafora J.W."/>
            <person name="Grigoriev I.V."/>
            <person name="Hibbett D.S."/>
        </authorList>
    </citation>
    <scope>NUCLEOTIDE SEQUENCE [LARGE SCALE GENOMIC DNA]</scope>
    <source>
        <strain evidence="2 3">3A-2</strain>
    </source>
</reference>
<feature type="transmembrane region" description="Helical" evidence="1">
    <location>
        <begin position="87"/>
        <end position="103"/>
    </location>
</feature>
<dbReference type="EMBL" id="KV722578">
    <property type="protein sequence ID" value="OCH85530.1"/>
    <property type="molecule type" value="Genomic_DNA"/>
</dbReference>
<gene>
    <name evidence="2" type="ORF">OBBRIDRAFT_828859</name>
</gene>
<sequence>MVVFRAIFLRTIIPSQVAFTSLVSAGGIPTTSAYDLIALLRLTMTQNDFMGSHFYLGKWRKLFYVATILFSGLVLPTQIYFPVNAQIHDFACAIFGIVSWYFYPENKRLRREQVLQALRTTSEPLHPVSSLAENNYGIRHRKSTKYWWEGCRWNVSMWCSRVHLRYMEHRQLGRQVGHLASEQQPLIPNDSTITIKRSKHLITREYSAKGLREYQPL</sequence>
<evidence type="ECO:0000313" key="2">
    <source>
        <dbReference type="EMBL" id="OCH85530.1"/>
    </source>
</evidence>
<keyword evidence="1" id="KW-0472">Membrane</keyword>
<evidence type="ECO:0000256" key="1">
    <source>
        <dbReference type="SAM" id="Phobius"/>
    </source>
</evidence>
<protein>
    <submittedName>
        <fullName evidence="2">Uncharacterized protein</fullName>
    </submittedName>
</protein>
<keyword evidence="3" id="KW-1185">Reference proteome</keyword>